<proteinExistence type="predicted"/>
<dbReference type="OMA" id="APETLIC"/>
<keyword evidence="2 4" id="KW-0472">Membrane</keyword>
<evidence type="ECO:0000256" key="3">
    <source>
        <dbReference type="ARBA" id="ARBA00023319"/>
    </source>
</evidence>
<dbReference type="SMART" id="SM00406">
    <property type="entry name" value="IGv"/>
    <property type="match status" value="1"/>
</dbReference>
<evidence type="ECO:0000259" key="5">
    <source>
        <dbReference type="PROSITE" id="PS50835"/>
    </source>
</evidence>
<dbReference type="GO" id="GO:0005102">
    <property type="term" value="F:signaling receptor binding"/>
    <property type="evidence" value="ECO:0007669"/>
    <property type="project" value="TreeGrafter"/>
</dbReference>
<dbReference type="GeneTree" id="ENSGT01150000287195"/>
<dbReference type="GO" id="GO:0001817">
    <property type="term" value="P:regulation of cytokine production"/>
    <property type="evidence" value="ECO:0007669"/>
    <property type="project" value="TreeGrafter"/>
</dbReference>
<reference evidence="6" key="2">
    <citation type="submission" date="2025-09" db="UniProtKB">
        <authorList>
            <consortium name="Ensembl"/>
        </authorList>
    </citation>
    <scope>IDENTIFICATION</scope>
</reference>
<evidence type="ECO:0000256" key="4">
    <source>
        <dbReference type="SAM" id="Phobius"/>
    </source>
</evidence>
<dbReference type="Proteomes" id="UP000264840">
    <property type="component" value="Unplaced"/>
</dbReference>
<dbReference type="InterPro" id="IPR003599">
    <property type="entry name" value="Ig_sub"/>
</dbReference>
<dbReference type="SMART" id="SM00409">
    <property type="entry name" value="IG"/>
    <property type="match status" value="1"/>
</dbReference>
<comment type="subcellular location">
    <subcellularLocation>
        <location evidence="1">Membrane</location>
    </subcellularLocation>
</comment>
<evidence type="ECO:0000313" key="7">
    <source>
        <dbReference type="Proteomes" id="UP000264840"/>
    </source>
</evidence>
<name>A0A3Q3CQP5_HAPBU</name>
<keyword evidence="4" id="KW-1133">Transmembrane helix</keyword>
<dbReference type="InterPro" id="IPR007110">
    <property type="entry name" value="Ig-like_dom"/>
</dbReference>
<keyword evidence="4" id="KW-0812">Transmembrane</keyword>
<dbReference type="STRING" id="8153.ENSHBUP00000028292"/>
<reference evidence="6" key="1">
    <citation type="submission" date="2025-08" db="UniProtKB">
        <authorList>
            <consortium name="Ensembl"/>
        </authorList>
    </citation>
    <scope>IDENTIFICATION</scope>
</reference>
<dbReference type="InterPro" id="IPR013106">
    <property type="entry name" value="Ig_V-set"/>
</dbReference>
<organism evidence="6 7">
    <name type="scientific">Haplochromis burtoni</name>
    <name type="common">Burton's mouthbrooder</name>
    <name type="synonym">Chromis burtoni</name>
    <dbReference type="NCBI Taxonomy" id="8153"/>
    <lineage>
        <taxon>Eukaryota</taxon>
        <taxon>Metazoa</taxon>
        <taxon>Chordata</taxon>
        <taxon>Craniata</taxon>
        <taxon>Vertebrata</taxon>
        <taxon>Euteleostomi</taxon>
        <taxon>Actinopterygii</taxon>
        <taxon>Neopterygii</taxon>
        <taxon>Teleostei</taxon>
        <taxon>Neoteleostei</taxon>
        <taxon>Acanthomorphata</taxon>
        <taxon>Ovalentaria</taxon>
        <taxon>Cichlomorphae</taxon>
        <taxon>Cichliformes</taxon>
        <taxon>Cichlidae</taxon>
        <taxon>African cichlids</taxon>
        <taxon>Pseudocrenilabrinae</taxon>
        <taxon>Haplochromini</taxon>
        <taxon>Haplochromis</taxon>
    </lineage>
</organism>
<evidence type="ECO:0000256" key="2">
    <source>
        <dbReference type="ARBA" id="ARBA00023136"/>
    </source>
</evidence>
<evidence type="ECO:0000256" key="1">
    <source>
        <dbReference type="ARBA" id="ARBA00004370"/>
    </source>
</evidence>
<dbReference type="InterPro" id="IPR036179">
    <property type="entry name" value="Ig-like_dom_sf"/>
</dbReference>
<feature type="domain" description="Ig-like" evidence="5">
    <location>
        <begin position="21"/>
        <end position="136"/>
    </location>
</feature>
<keyword evidence="3" id="KW-0393">Immunoglobulin domain</keyword>
<sequence length="193" mass="21866">WTNCSKGLLLLLILILRLLYPLCFVLFPLSDHKPITAESGQNITLTCRAPNKDITAIEWKRADLGEEYVLVYRQKHFDTTEQHPSFKNRVDLQDRQMKDGDMSLIVNNVTTTDNGTYECRVYTRGENQNNAPETLICSINLSVDPPGDLTWYLCSLFTVWTLKALCYYTTQDGGARCCSSLQLSVSVLFSLVA</sequence>
<protein>
    <recommendedName>
        <fullName evidence="5">Ig-like domain-containing protein</fullName>
    </recommendedName>
</protein>
<dbReference type="Ensembl" id="ENSHBUT00000017302.1">
    <property type="protein sequence ID" value="ENSHBUP00000028292.1"/>
    <property type="gene ID" value="ENSHBUG00000011976.1"/>
</dbReference>
<keyword evidence="7" id="KW-1185">Reference proteome</keyword>
<dbReference type="GO" id="GO:0009897">
    <property type="term" value="C:external side of plasma membrane"/>
    <property type="evidence" value="ECO:0007669"/>
    <property type="project" value="TreeGrafter"/>
</dbReference>
<dbReference type="Gene3D" id="2.60.40.10">
    <property type="entry name" value="Immunoglobulins"/>
    <property type="match status" value="1"/>
</dbReference>
<dbReference type="Pfam" id="PF07686">
    <property type="entry name" value="V-set"/>
    <property type="match status" value="1"/>
</dbReference>
<dbReference type="InterPro" id="IPR013783">
    <property type="entry name" value="Ig-like_fold"/>
</dbReference>
<dbReference type="PANTHER" id="PTHR24100:SF151">
    <property type="entry name" value="ICOS LIGAND"/>
    <property type="match status" value="1"/>
</dbReference>
<evidence type="ECO:0000313" key="6">
    <source>
        <dbReference type="Ensembl" id="ENSHBUP00000028292.1"/>
    </source>
</evidence>
<dbReference type="PROSITE" id="PS50835">
    <property type="entry name" value="IG_LIKE"/>
    <property type="match status" value="1"/>
</dbReference>
<feature type="transmembrane region" description="Helical" evidence="4">
    <location>
        <begin position="7"/>
        <end position="29"/>
    </location>
</feature>
<dbReference type="SUPFAM" id="SSF48726">
    <property type="entry name" value="Immunoglobulin"/>
    <property type="match status" value="1"/>
</dbReference>
<accession>A0A3Q3CQP5</accession>
<dbReference type="InterPro" id="IPR050504">
    <property type="entry name" value="IgSF_BTN/MOG"/>
</dbReference>
<dbReference type="PANTHER" id="PTHR24100">
    <property type="entry name" value="BUTYROPHILIN"/>
    <property type="match status" value="1"/>
</dbReference>
<dbReference type="GO" id="GO:0050852">
    <property type="term" value="P:T cell receptor signaling pathway"/>
    <property type="evidence" value="ECO:0007669"/>
    <property type="project" value="TreeGrafter"/>
</dbReference>
<dbReference type="AlphaFoldDB" id="A0A3Q3CQP5"/>